<reference evidence="1 2" key="1">
    <citation type="submission" date="2019-03" db="EMBL/GenBank/DDBJ databases">
        <authorList>
            <consortium name="Pathogen Informatics"/>
        </authorList>
    </citation>
    <scope>NUCLEOTIDE SEQUENCE [LARGE SCALE GENOMIC DNA]</scope>
    <source>
        <strain evidence="1 2">5012STDY7312589</strain>
    </source>
</reference>
<organism evidence="1 2">
    <name type="scientific">Klebsiella pneumoniae</name>
    <dbReference type="NCBI Taxonomy" id="573"/>
    <lineage>
        <taxon>Bacteria</taxon>
        <taxon>Pseudomonadati</taxon>
        <taxon>Pseudomonadota</taxon>
        <taxon>Gammaproteobacteria</taxon>
        <taxon>Enterobacterales</taxon>
        <taxon>Enterobacteriaceae</taxon>
        <taxon>Klebsiella/Raoultella group</taxon>
        <taxon>Klebsiella</taxon>
        <taxon>Klebsiella pneumoniae complex</taxon>
    </lineage>
</organism>
<sequence length="35" mass="4054">MHCKSTYSFKATTLQPNNKNAYNALWIASWCMISE</sequence>
<evidence type="ECO:0000313" key="2">
    <source>
        <dbReference type="Proteomes" id="UP000294876"/>
    </source>
</evidence>
<dbReference type="EMBL" id="CAAGWG010000004">
    <property type="protein sequence ID" value="VGC93133.1"/>
    <property type="molecule type" value="Genomic_DNA"/>
</dbReference>
<protein>
    <submittedName>
        <fullName evidence="1">Uncharacterized protein</fullName>
    </submittedName>
</protein>
<comment type="caution">
    <text evidence="1">The sequence shown here is derived from an EMBL/GenBank/DDBJ whole genome shotgun (WGS) entry which is preliminary data.</text>
</comment>
<name>A0AB74QQ61_KLEPN</name>
<evidence type="ECO:0000313" key="1">
    <source>
        <dbReference type="EMBL" id="VGC93133.1"/>
    </source>
</evidence>
<proteinExistence type="predicted"/>
<dbReference type="Proteomes" id="UP000294876">
    <property type="component" value="Unassembled WGS sequence"/>
</dbReference>
<gene>
    <name evidence="1" type="ORF">SAMEA104567804_01739</name>
</gene>
<dbReference type="AlphaFoldDB" id="A0AB74QQ61"/>
<accession>A0AB74QQ61</accession>